<dbReference type="EMBL" id="BGPR01002987">
    <property type="protein sequence ID" value="GBM82072.1"/>
    <property type="molecule type" value="Genomic_DNA"/>
</dbReference>
<evidence type="ECO:0000313" key="4">
    <source>
        <dbReference type="Proteomes" id="UP000499080"/>
    </source>
</evidence>
<accession>A0A4Y2IYY2</accession>
<name>A0A4Y2IYY2_ARAVE</name>
<sequence>MLMDFIARHGCSDILISDKGSNLIAETTVSLYKILGTKKAQTIKYHPQSNGLLEDPHANAMIREDHPQPALRHSLTSNCSRKLGETKAEEPPPGHPAGVNEAGNNAKNAEDRVAAGEYCVFRAHSREH</sequence>
<evidence type="ECO:0000256" key="1">
    <source>
        <dbReference type="SAM" id="MobiDB-lite"/>
    </source>
</evidence>
<comment type="caution">
    <text evidence="3">The sequence shown here is derived from an EMBL/GenBank/DDBJ whole genome shotgun (WGS) entry which is preliminary data.</text>
</comment>
<dbReference type="Proteomes" id="UP000499080">
    <property type="component" value="Unassembled WGS sequence"/>
</dbReference>
<dbReference type="SUPFAM" id="SSF53098">
    <property type="entry name" value="Ribonuclease H-like"/>
    <property type="match status" value="1"/>
</dbReference>
<feature type="domain" description="Integrase catalytic" evidence="2">
    <location>
        <begin position="1"/>
        <end position="54"/>
    </location>
</feature>
<dbReference type="InterPro" id="IPR036397">
    <property type="entry name" value="RNaseH_sf"/>
</dbReference>
<dbReference type="OrthoDB" id="6431839at2759"/>
<keyword evidence="4" id="KW-1185">Reference proteome</keyword>
<dbReference type="Gene3D" id="3.30.420.10">
    <property type="entry name" value="Ribonuclease H-like superfamily/Ribonuclease H"/>
    <property type="match status" value="1"/>
</dbReference>
<evidence type="ECO:0000313" key="3">
    <source>
        <dbReference type="EMBL" id="GBM82072.1"/>
    </source>
</evidence>
<reference evidence="3 4" key="1">
    <citation type="journal article" date="2019" name="Sci. Rep.">
        <title>Orb-weaving spider Araneus ventricosus genome elucidates the spidroin gene catalogue.</title>
        <authorList>
            <person name="Kono N."/>
            <person name="Nakamura H."/>
            <person name="Ohtoshi R."/>
            <person name="Moran D.A.P."/>
            <person name="Shinohara A."/>
            <person name="Yoshida Y."/>
            <person name="Fujiwara M."/>
            <person name="Mori M."/>
            <person name="Tomita M."/>
            <person name="Arakawa K."/>
        </authorList>
    </citation>
    <scope>NUCLEOTIDE SEQUENCE [LARGE SCALE GENOMIC DNA]</scope>
</reference>
<feature type="region of interest" description="Disordered" evidence="1">
    <location>
        <begin position="78"/>
        <end position="109"/>
    </location>
</feature>
<protein>
    <recommendedName>
        <fullName evidence="2">Integrase catalytic domain-containing protein</fullName>
    </recommendedName>
</protein>
<gene>
    <name evidence="3" type="ORF">AVEN_97983_1</name>
</gene>
<dbReference type="PROSITE" id="PS50994">
    <property type="entry name" value="INTEGRASE"/>
    <property type="match status" value="1"/>
</dbReference>
<dbReference type="AlphaFoldDB" id="A0A4Y2IYY2"/>
<dbReference type="GO" id="GO:0003676">
    <property type="term" value="F:nucleic acid binding"/>
    <property type="evidence" value="ECO:0007669"/>
    <property type="project" value="InterPro"/>
</dbReference>
<dbReference type="InterPro" id="IPR001584">
    <property type="entry name" value="Integrase_cat-core"/>
</dbReference>
<evidence type="ECO:0000259" key="2">
    <source>
        <dbReference type="PROSITE" id="PS50994"/>
    </source>
</evidence>
<dbReference type="GO" id="GO:0015074">
    <property type="term" value="P:DNA integration"/>
    <property type="evidence" value="ECO:0007669"/>
    <property type="project" value="InterPro"/>
</dbReference>
<organism evidence="3 4">
    <name type="scientific">Araneus ventricosus</name>
    <name type="common">Orbweaver spider</name>
    <name type="synonym">Epeira ventricosa</name>
    <dbReference type="NCBI Taxonomy" id="182803"/>
    <lineage>
        <taxon>Eukaryota</taxon>
        <taxon>Metazoa</taxon>
        <taxon>Ecdysozoa</taxon>
        <taxon>Arthropoda</taxon>
        <taxon>Chelicerata</taxon>
        <taxon>Arachnida</taxon>
        <taxon>Araneae</taxon>
        <taxon>Araneomorphae</taxon>
        <taxon>Entelegynae</taxon>
        <taxon>Araneoidea</taxon>
        <taxon>Araneidae</taxon>
        <taxon>Araneus</taxon>
    </lineage>
</organism>
<proteinExistence type="predicted"/>
<feature type="compositionally biased region" description="Basic and acidic residues" evidence="1">
    <location>
        <begin position="82"/>
        <end position="92"/>
    </location>
</feature>
<dbReference type="InterPro" id="IPR012337">
    <property type="entry name" value="RNaseH-like_sf"/>
</dbReference>